<keyword evidence="1" id="KW-1133">Transmembrane helix</keyword>
<dbReference type="Proteomes" id="UP000048984">
    <property type="component" value="Unassembled WGS sequence"/>
</dbReference>
<comment type="caution">
    <text evidence="2">The sequence shown here is derived from an EMBL/GenBank/DDBJ whole genome shotgun (WGS) entry which is preliminary data.</text>
</comment>
<feature type="transmembrane region" description="Helical" evidence="1">
    <location>
        <begin position="43"/>
        <end position="62"/>
    </location>
</feature>
<gene>
    <name evidence="2" type="ORF">ABB55_20630</name>
</gene>
<name>A0A0P6VSW4_9HYPH</name>
<organism evidence="2 3">
    <name type="scientific">Prosthecodimorpha hirschii</name>
    <dbReference type="NCBI Taxonomy" id="665126"/>
    <lineage>
        <taxon>Bacteria</taxon>
        <taxon>Pseudomonadati</taxon>
        <taxon>Pseudomonadota</taxon>
        <taxon>Alphaproteobacteria</taxon>
        <taxon>Hyphomicrobiales</taxon>
        <taxon>Ancalomicrobiaceae</taxon>
        <taxon>Prosthecodimorpha</taxon>
    </lineage>
</organism>
<keyword evidence="1" id="KW-0472">Membrane</keyword>
<evidence type="ECO:0000313" key="2">
    <source>
        <dbReference type="EMBL" id="KPL54319.1"/>
    </source>
</evidence>
<dbReference type="AlphaFoldDB" id="A0A0P6VSW4"/>
<accession>A0A0P6VSW4</accession>
<evidence type="ECO:0000313" key="3">
    <source>
        <dbReference type="Proteomes" id="UP000048984"/>
    </source>
</evidence>
<evidence type="ECO:0000256" key="1">
    <source>
        <dbReference type="SAM" id="Phobius"/>
    </source>
</evidence>
<sequence>MLKRLHPVAGAIAVLTIALFWLSTVVSELLGTPSMIVAVKTAIPWGFLLLVPTLALTAGTGFKRAGNRRGSLVSAKIRRMPWIAANGLVILVPSALFLAWKAQAGAFDATFYAIQALELIAGAGNLILLGLNMRDGLTMSGRLRSRPA</sequence>
<evidence type="ECO:0008006" key="4">
    <source>
        <dbReference type="Google" id="ProtNLM"/>
    </source>
</evidence>
<keyword evidence="1" id="KW-0812">Transmembrane</keyword>
<reference evidence="2 3" key="1">
    <citation type="submission" date="2015-09" db="EMBL/GenBank/DDBJ databases">
        <authorList>
            <person name="Jackson K.R."/>
            <person name="Lunt B.L."/>
            <person name="Fisher J.N.B."/>
            <person name="Gardner A.V."/>
            <person name="Bailey M.E."/>
            <person name="Deus L.M."/>
            <person name="Earl A.S."/>
            <person name="Gibby P.D."/>
            <person name="Hartmann K.A."/>
            <person name="Liu J.E."/>
            <person name="Manci A.M."/>
            <person name="Nielsen D.A."/>
            <person name="Solomon M.B."/>
            <person name="Breakwell D.P."/>
            <person name="Burnett S.H."/>
            <person name="Grose J.H."/>
        </authorList>
    </citation>
    <scope>NUCLEOTIDE SEQUENCE [LARGE SCALE GENOMIC DNA]</scope>
    <source>
        <strain evidence="2 3">16</strain>
    </source>
</reference>
<reference evidence="2 3" key="2">
    <citation type="submission" date="2015-10" db="EMBL/GenBank/DDBJ databases">
        <title>Draft Genome Sequence of Prosthecomicrobium hirschii ATCC 27832.</title>
        <authorList>
            <person name="Daniel J."/>
            <person name="Givan S.A."/>
            <person name="Brun Y.V."/>
            <person name="Brown P.J."/>
        </authorList>
    </citation>
    <scope>NUCLEOTIDE SEQUENCE [LARGE SCALE GENOMIC DNA]</scope>
    <source>
        <strain evidence="2 3">16</strain>
    </source>
</reference>
<dbReference type="EMBL" id="LJYW01000001">
    <property type="protein sequence ID" value="KPL54319.1"/>
    <property type="molecule type" value="Genomic_DNA"/>
</dbReference>
<protein>
    <recommendedName>
        <fullName evidence="4">Transmembrane protein</fullName>
    </recommendedName>
</protein>
<feature type="transmembrane region" description="Helical" evidence="1">
    <location>
        <begin position="82"/>
        <end position="100"/>
    </location>
</feature>
<proteinExistence type="predicted"/>
<dbReference type="RefSeq" id="WP_054360487.1">
    <property type="nucleotide sequence ID" value="NZ_LJYW01000001.1"/>
</dbReference>
<feature type="transmembrane region" description="Helical" evidence="1">
    <location>
        <begin position="112"/>
        <end position="132"/>
    </location>
</feature>
<keyword evidence="3" id="KW-1185">Reference proteome</keyword>
<dbReference type="STRING" id="665126.ABB55_20630"/>